<protein>
    <submittedName>
        <fullName evidence="2">Uncharacterized protein</fullName>
    </submittedName>
</protein>
<proteinExistence type="predicted"/>
<feature type="region of interest" description="Disordered" evidence="1">
    <location>
        <begin position="50"/>
        <end position="109"/>
    </location>
</feature>
<dbReference type="Proteomes" id="UP000708208">
    <property type="component" value="Unassembled WGS sequence"/>
</dbReference>
<evidence type="ECO:0000256" key="1">
    <source>
        <dbReference type="SAM" id="MobiDB-lite"/>
    </source>
</evidence>
<evidence type="ECO:0000313" key="3">
    <source>
        <dbReference type="Proteomes" id="UP000708208"/>
    </source>
</evidence>
<feature type="region of interest" description="Disordered" evidence="1">
    <location>
        <begin position="1"/>
        <end position="31"/>
    </location>
</feature>
<feature type="non-terminal residue" evidence="2">
    <location>
        <position position="1"/>
    </location>
</feature>
<gene>
    <name evidence="2" type="ORF">AFUS01_LOCUS14079</name>
</gene>
<evidence type="ECO:0000313" key="2">
    <source>
        <dbReference type="EMBL" id="CAG7725099.1"/>
    </source>
</evidence>
<comment type="caution">
    <text evidence="2">The sequence shown here is derived from an EMBL/GenBank/DDBJ whole genome shotgun (WGS) entry which is preliminary data.</text>
</comment>
<dbReference type="EMBL" id="CAJVCH010117542">
    <property type="protein sequence ID" value="CAG7725099.1"/>
    <property type="molecule type" value="Genomic_DNA"/>
</dbReference>
<sequence>RLMPWSPLGKTTTTPRPKITRVEYNPPKIPSIGDLLGEVKTQLQSINDLKGIKRRKKYGWSHSSSEEQWDDNRPSRRSKYRKKNASRLRKRKNKPQKKKKKYNSEPLTLSRLHELMVKNRPSFF</sequence>
<name>A0A8J2JRH3_9HEXA</name>
<feature type="compositionally biased region" description="Basic residues" evidence="1">
    <location>
        <begin position="75"/>
        <end position="101"/>
    </location>
</feature>
<accession>A0A8J2JRH3</accession>
<dbReference type="AlphaFoldDB" id="A0A8J2JRH3"/>
<reference evidence="2" key="1">
    <citation type="submission" date="2021-06" db="EMBL/GenBank/DDBJ databases">
        <authorList>
            <person name="Hodson N. C."/>
            <person name="Mongue J. A."/>
            <person name="Jaron S. K."/>
        </authorList>
    </citation>
    <scope>NUCLEOTIDE SEQUENCE</scope>
</reference>
<organism evidence="2 3">
    <name type="scientific">Allacma fusca</name>
    <dbReference type="NCBI Taxonomy" id="39272"/>
    <lineage>
        <taxon>Eukaryota</taxon>
        <taxon>Metazoa</taxon>
        <taxon>Ecdysozoa</taxon>
        <taxon>Arthropoda</taxon>
        <taxon>Hexapoda</taxon>
        <taxon>Collembola</taxon>
        <taxon>Symphypleona</taxon>
        <taxon>Sminthuridae</taxon>
        <taxon>Allacma</taxon>
    </lineage>
</organism>
<keyword evidence="3" id="KW-1185">Reference proteome</keyword>